<protein>
    <recommendedName>
        <fullName evidence="3">DUF559 domain-containing protein</fullName>
    </recommendedName>
</protein>
<dbReference type="Gene3D" id="1.10.10.10">
    <property type="entry name" value="Winged helix-like DNA-binding domain superfamily/Winged helix DNA-binding domain"/>
    <property type="match status" value="1"/>
</dbReference>
<evidence type="ECO:0008006" key="3">
    <source>
        <dbReference type="Google" id="ProtNLM"/>
    </source>
</evidence>
<sequence>MNFGSEEIAFSLERFKSDPSYVQGDPEVNRQFEKAFATWWAATIRAAKGARLQRLRSGLTYASMYFLRFTWFPAFGSLKGLIPEYEVKDYKDGFRYIDFVFFTNAYRLAIEIDGRASHRLNASPAEYEDELMRQNHLVIDGWSVIRLAFLSIRDKPRQCQQVLQQMLGKTRVDSEDNVALTILERRILDYAHRSSAPLEPYELRTELGLHRNTISRHIASLMRKGLIVPMNMDHKRKYRYLLNAKVVK</sequence>
<name>A0ABT6TWR2_9BACL</name>
<reference evidence="1" key="1">
    <citation type="submission" date="2023-04" db="EMBL/GenBank/DDBJ databases">
        <title>Comparative genomic analysis of Cohnella hashimotonis sp. nov., isolated from the International Space Station.</title>
        <authorList>
            <person name="Venkateswaran K."/>
            <person name="Simpson A."/>
        </authorList>
    </citation>
    <scope>NUCLEOTIDE SEQUENCE</scope>
    <source>
        <strain evidence="1">F6_2S_P_1</strain>
    </source>
</reference>
<organism evidence="1 2">
    <name type="scientific">Cohnella hashimotonis</name>
    <dbReference type="NCBI Taxonomy" id="2826895"/>
    <lineage>
        <taxon>Bacteria</taxon>
        <taxon>Bacillati</taxon>
        <taxon>Bacillota</taxon>
        <taxon>Bacilli</taxon>
        <taxon>Bacillales</taxon>
        <taxon>Paenibacillaceae</taxon>
        <taxon>Cohnella</taxon>
    </lineage>
</organism>
<keyword evidence="2" id="KW-1185">Reference proteome</keyword>
<evidence type="ECO:0000313" key="2">
    <source>
        <dbReference type="Proteomes" id="UP001161691"/>
    </source>
</evidence>
<dbReference type="Gene3D" id="3.40.960.10">
    <property type="entry name" value="VSR Endonuclease"/>
    <property type="match status" value="1"/>
</dbReference>
<dbReference type="Proteomes" id="UP001161691">
    <property type="component" value="Unassembled WGS sequence"/>
</dbReference>
<comment type="caution">
    <text evidence="1">The sequence shown here is derived from an EMBL/GenBank/DDBJ whole genome shotgun (WGS) entry which is preliminary data.</text>
</comment>
<proteinExistence type="predicted"/>
<dbReference type="InterPro" id="IPR036390">
    <property type="entry name" value="WH_DNA-bd_sf"/>
</dbReference>
<dbReference type="InterPro" id="IPR036388">
    <property type="entry name" value="WH-like_DNA-bd_sf"/>
</dbReference>
<accession>A0ABT6TWR2</accession>
<dbReference type="EMBL" id="JAGRPV010000002">
    <property type="protein sequence ID" value="MDI4650247.1"/>
    <property type="molecule type" value="Genomic_DNA"/>
</dbReference>
<dbReference type="SUPFAM" id="SSF46785">
    <property type="entry name" value="Winged helix' DNA-binding domain"/>
    <property type="match status" value="1"/>
</dbReference>
<evidence type="ECO:0000313" key="1">
    <source>
        <dbReference type="EMBL" id="MDI4650247.1"/>
    </source>
</evidence>
<dbReference type="RefSeq" id="WP_282913107.1">
    <property type="nucleotide sequence ID" value="NZ_JAGRPV010000002.1"/>
</dbReference>
<gene>
    <name evidence="1" type="ORF">KB449_35285</name>
</gene>